<dbReference type="RefSeq" id="WP_185254276.1">
    <property type="nucleotide sequence ID" value="NZ_JACKXE010000001.1"/>
</dbReference>
<dbReference type="InterPro" id="IPR016181">
    <property type="entry name" value="Acyl_CoA_acyltransferase"/>
</dbReference>
<evidence type="ECO:0000313" key="2">
    <source>
        <dbReference type="EMBL" id="MBB6629310.1"/>
    </source>
</evidence>
<name>A0A7X0VCB1_9ACTN</name>
<dbReference type="Proteomes" id="UP000523955">
    <property type="component" value="Unassembled WGS sequence"/>
</dbReference>
<gene>
    <name evidence="2" type="ORF">H5V45_18430</name>
</gene>
<evidence type="ECO:0000313" key="3">
    <source>
        <dbReference type="Proteomes" id="UP000523955"/>
    </source>
</evidence>
<dbReference type="GO" id="GO:0016740">
    <property type="term" value="F:transferase activity"/>
    <property type="evidence" value="ECO:0007669"/>
    <property type="project" value="UniProtKB-KW"/>
</dbReference>
<comment type="caution">
    <text evidence="2">The sequence shown here is derived from an EMBL/GenBank/DDBJ whole genome shotgun (WGS) entry which is preliminary data.</text>
</comment>
<organism evidence="2 3">
    <name type="scientific">Nocardioides luti</name>
    <dbReference type="NCBI Taxonomy" id="2761101"/>
    <lineage>
        <taxon>Bacteria</taxon>
        <taxon>Bacillati</taxon>
        <taxon>Actinomycetota</taxon>
        <taxon>Actinomycetes</taxon>
        <taxon>Propionibacteriales</taxon>
        <taxon>Nocardioidaceae</taxon>
        <taxon>Nocardioides</taxon>
    </lineage>
</organism>
<dbReference type="EMBL" id="JACKXE010000001">
    <property type="protein sequence ID" value="MBB6629310.1"/>
    <property type="molecule type" value="Genomic_DNA"/>
</dbReference>
<feature type="domain" description="BioF2-like acetyltransferase" evidence="1">
    <location>
        <begin position="161"/>
        <end position="299"/>
    </location>
</feature>
<evidence type="ECO:0000259" key="1">
    <source>
        <dbReference type="Pfam" id="PF13480"/>
    </source>
</evidence>
<sequence>MGEPRRTSLLVTTALAPRSAAWDALVDHAPVPSPFLRAWWLDVVAGDRAHHLLVEQDGELVGGLPLVRDRLLGVPRFRFAGQGVLCPDHLDLLALPGHEDAVATAVARWFTASGTRVLDLTGLTDDSRLCAALGLMPERVDSAPYQPLPPTGEDYLSTRSSNFRRATRKADRRLVEDGVVHRRATAATLSADVASFRRLSGDREGRGPLLAELPRLERALAAGLERGEARVDVLESPTEVVAVSIAFEAVGRLSLYQTARSLDRRHGSAATVLLARLIDEAVAAGFSEVDMLRGAEAYKASFADEVRGVHRLRAGHGAPARALVSARRGVVRLRPYVEGLLARVRRST</sequence>
<keyword evidence="3" id="KW-1185">Reference proteome</keyword>
<reference evidence="2 3" key="1">
    <citation type="submission" date="2020-08" db="EMBL/GenBank/DDBJ databases">
        <authorList>
            <person name="Seo M.-J."/>
        </authorList>
    </citation>
    <scope>NUCLEOTIDE SEQUENCE [LARGE SCALE GENOMIC DNA]</scope>
    <source>
        <strain evidence="2 3">KIGAM211</strain>
    </source>
</reference>
<accession>A0A7X0VCB1</accession>
<keyword evidence="2" id="KW-0808">Transferase</keyword>
<dbReference type="AlphaFoldDB" id="A0A7X0VCB1"/>
<dbReference type="Pfam" id="PF13480">
    <property type="entry name" value="Acetyltransf_6"/>
    <property type="match status" value="1"/>
</dbReference>
<protein>
    <submittedName>
        <fullName evidence="2">GNAT family N-acetyltransferase</fullName>
    </submittedName>
</protein>
<dbReference type="Gene3D" id="3.40.630.30">
    <property type="match status" value="1"/>
</dbReference>
<dbReference type="InterPro" id="IPR038740">
    <property type="entry name" value="BioF2-like_GNAT_dom"/>
</dbReference>
<dbReference type="SUPFAM" id="SSF55729">
    <property type="entry name" value="Acyl-CoA N-acyltransferases (Nat)"/>
    <property type="match status" value="1"/>
</dbReference>
<proteinExistence type="predicted"/>